<name>A0A9Q4KVV4_9EURY</name>
<accession>A0A9Q4KVV4</accession>
<dbReference type="EMBL" id="JAKELO010000002">
    <property type="protein sequence ID" value="MDE4908700.1"/>
    <property type="molecule type" value="Genomic_DNA"/>
</dbReference>
<proteinExistence type="predicted"/>
<evidence type="ECO:0000313" key="1">
    <source>
        <dbReference type="EMBL" id="MDE4908700.1"/>
    </source>
</evidence>
<sequence>MTEDFIRMRYPTTCYNCGKLVDQEITASSSRSEVVCSNCGATRIFVPRFEEPASPGEFAPVECYDVWDLLSDATCKKCHVTGPHRLIIGCRNFSTHCENCDYTHFFRFDLEYIPDRDGPADTQ</sequence>
<keyword evidence="2" id="KW-1185">Reference proteome</keyword>
<reference evidence="1" key="1">
    <citation type="submission" date="2022-01" db="EMBL/GenBank/DDBJ databases">
        <title>Draft genome of Methanogenium marinum DSM 15558.</title>
        <authorList>
            <person name="Chen S.-C."/>
            <person name="You Y.-T."/>
        </authorList>
    </citation>
    <scope>NUCLEOTIDE SEQUENCE</scope>
    <source>
        <strain evidence="1">DSM 15558</strain>
    </source>
</reference>
<dbReference type="RefSeq" id="WP_274925317.1">
    <property type="nucleotide sequence ID" value="NZ_JAKELO010000002.1"/>
</dbReference>
<protein>
    <submittedName>
        <fullName evidence="1">Uncharacterized protein</fullName>
    </submittedName>
</protein>
<dbReference type="Proteomes" id="UP001143747">
    <property type="component" value="Unassembled WGS sequence"/>
</dbReference>
<gene>
    <name evidence="1" type="ORF">L0665_08790</name>
</gene>
<organism evidence="1 2">
    <name type="scientific">Methanogenium marinum</name>
    <dbReference type="NCBI Taxonomy" id="348610"/>
    <lineage>
        <taxon>Archaea</taxon>
        <taxon>Methanobacteriati</taxon>
        <taxon>Methanobacteriota</taxon>
        <taxon>Stenosarchaea group</taxon>
        <taxon>Methanomicrobia</taxon>
        <taxon>Methanomicrobiales</taxon>
        <taxon>Methanomicrobiaceae</taxon>
        <taxon>Methanogenium</taxon>
    </lineage>
</organism>
<comment type="caution">
    <text evidence="1">The sequence shown here is derived from an EMBL/GenBank/DDBJ whole genome shotgun (WGS) entry which is preliminary data.</text>
</comment>
<evidence type="ECO:0000313" key="2">
    <source>
        <dbReference type="Proteomes" id="UP001143747"/>
    </source>
</evidence>
<dbReference type="AlphaFoldDB" id="A0A9Q4KVV4"/>